<dbReference type="EMBL" id="CP091511">
    <property type="protein sequence ID" value="UOO88861.1"/>
    <property type="molecule type" value="Genomic_DNA"/>
</dbReference>
<gene>
    <name evidence="1" type="ORF">LVJ82_15595</name>
</gene>
<evidence type="ECO:0000313" key="2">
    <source>
        <dbReference type="Proteomes" id="UP000832011"/>
    </source>
</evidence>
<accession>A0ABY4DZD6</accession>
<keyword evidence="2" id="KW-1185">Reference proteome</keyword>
<organism evidence="1 2">
    <name type="scientific">Vitreoscilla massiliensis</name>
    <dbReference type="NCBI Taxonomy" id="1689272"/>
    <lineage>
        <taxon>Bacteria</taxon>
        <taxon>Pseudomonadati</taxon>
        <taxon>Pseudomonadota</taxon>
        <taxon>Betaproteobacteria</taxon>
        <taxon>Neisseriales</taxon>
        <taxon>Neisseriaceae</taxon>
        <taxon>Vitreoscilla</taxon>
    </lineage>
</organism>
<evidence type="ECO:0000313" key="1">
    <source>
        <dbReference type="EMBL" id="UOO88861.1"/>
    </source>
</evidence>
<dbReference type="Proteomes" id="UP000832011">
    <property type="component" value="Chromosome"/>
</dbReference>
<protein>
    <submittedName>
        <fullName evidence="1">Uncharacterized protein</fullName>
    </submittedName>
</protein>
<dbReference type="RefSeq" id="WP_058357454.1">
    <property type="nucleotide sequence ID" value="NZ_CABKVG010000010.1"/>
</dbReference>
<reference evidence="1 2" key="1">
    <citation type="journal article" date="2022" name="Res Sq">
        <title>Evolution of multicellular longitudinally dividing oral cavity symbionts (Neisseriaceae).</title>
        <authorList>
            <person name="Nyongesa S."/>
            <person name="Weber P."/>
            <person name="Bernet E."/>
            <person name="Pullido F."/>
            <person name="Nieckarz M."/>
            <person name="Delaby M."/>
            <person name="Nieves C."/>
            <person name="Viehboeck T."/>
            <person name="Krause N."/>
            <person name="Rivera-Millot A."/>
            <person name="Nakamura A."/>
            <person name="Vischer N."/>
            <person name="VanNieuwenhze M."/>
            <person name="Brun Y."/>
            <person name="Cava F."/>
            <person name="Bulgheresi S."/>
            <person name="Veyrier F."/>
        </authorList>
    </citation>
    <scope>NUCLEOTIDE SEQUENCE [LARGE SCALE GENOMIC DNA]</scope>
    <source>
        <strain evidence="1 2">SN4</strain>
    </source>
</reference>
<name>A0ABY4DZD6_9NEIS</name>
<sequence>MKALDHTSALLQYSPTNLNQLVRFGSLNSNGRQNAAFNRGFFTSVIPALMPSFYGDKRQGRIRARWVRYSSLPTLLSCCHPTTFGSVLVAVKTVTKGIFMAKIRKGYSRPLYIHNIRNFPTLEAASRHVDLMLRGNALARFNIQQTAQGWSVGRVCA</sequence>
<proteinExistence type="predicted"/>